<dbReference type="OrthoDB" id="9909019at2759"/>
<evidence type="ECO:0000313" key="3">
    <source>
        <dbReference type="Proteomes" id="UP000224567"/>
    </source>
</evidence>
<feature type="compositionally biased region" description="Polar residues" evidence="1">
    <location>
        <begin position="83"/>
        <end position="97"/>
    </location>
</feature>
<dbReference type="AlphaFoldDB" id="A0A2G2XPS0"/>
<reference evidence="3" key="2">
    <citation type="journal article" date="2017" name="J. Anim. Genet.">
        <title>Multiple reference genome sequences of hot pepper reveal the massive evolution of plant disease resistance genes by retroduplication.</title>
        <authorList>
            <person name="Kim S."/>
            <person name="Park J."/>
            <person name="Yeom S.-I."/>
            <person name="Kim Y.-M."/>
            <person name="Seo E."/>
            <person name="Kim K.-T."/>
            <person name="Kim M.-S."/>
            <person name="Lee J.M."/>
            <person name="Cheong K."/>
            <person name="Shin H.-S."/>
            <person name="Kim S.-B."/>
            <person name="Han K."/>
            <person name="Lee J."/>
            <person name="Park M."/>
            <person name="Lee H.-A."/>
            <person name="Lee H.-Y."/>
            <person name="Lee Y."/>
            <person name="Oh S."/>
            <person name="Lee J.H."/>
            <person name="Choi E."/>
            <person name="Choi E."/>
            <person name="Lee S.E."/>
            <person name="Jeon J."/>
            <person name="Kim H."/>
            <person name="Choi G."/>
            <person name="Song H."/>
            <person name="Lee J."/>
            <person name="Lee S.-C."/>
            <person name="Kwon J.-K."/>
            <person name="Lee H.-Y."/>
            <person name="Koo N."/>
            <person name="Hong Y."/>
            <person name="Kim R.W."/>
            <person name="Kang W.-H."/>
            <person name="Huh J.H."/>
            <person name="Kang B.-C."/>
            <person name="Yang T.-J."/>
            <person name="Lee Y.-H."/>
            <person name="Bennetzen J.L."/>
            <person name="Choi D."/>
        </authorList>
    </citation>
    <scope>NUCLEOTIDE SEQUENCE [LARGE SCALE GENOMIC DNA]</scope>
    <source>
        <strain evidence="3">cv. PBC81</strain>
    </source>
</reference>
<protein>
    <submittedName>
        <fullName evidence="2">Uncharacterized protein</fullName>
    </submittedName>
</protein>
<feature type="region of interest" description="Disordered" evidence="1">
    <location>
        <begin position="83"/>
        <end position="115"/>
    </location>
</feature>
<reference evidence="2 3" key="1">
    <citation type="journal article" date="2017" name="Genome Biol.">
        <title>New reference genome sequences of hot pepper reveal the massive evolution of plant disease-resistance genes by retroduplication.</title>
        <authorList>
            <person name="Kim S."/>
            <person name="Park J."/>
            <person name="Yeom S.I."/>
            <person name="Kim Y.M."/>
            <person name="Seo E."/>
            <person name="Kim K.T."/>
            <person name="Kim M.S."/>
            <person name="Lee J.M."/>
            <person name="Cheong K."/>
            <person name="Shin H.S."/>
            <person name="Kim S.B."/>
            <person name="Han K."/>
            <person name="Lee J."/>
            <person name="Park M."/>
            <person name="Lee H.A."/>
            <person name="Lee H.Y."/>
            <person name="Lee Y."/>
            <person name="Oh S."/>
            <person name="Lee J.H."/>
            <person name="Choi E."/>
            <person name="Choi E."/>
            <person name="Lee S.E."/>
            <person name="Jeon J."/>
            <person name="Kim H."/>
            <person name="Choi G."/>
            <person name="Song H."/>
            <person name="Lee J."/>
            <person name="Lee S.C."/>
            <person name="Kwon J.K."/>
            <person name="Lee H.Y."/>
            <person name="Koo N."/>
            <person name="Hong Y."/>
            <person name="Kim R.W."/>
            <person name="Kang W.H."/>
            <person name="Huh J.H."/>
            <person name="Kang B.C."/>
            <person name="Yang T.J."/>
            <person name="Lee Y.H."/>
            <person name="Bennetzen J.L."/>
            <person name="Choi D."/>
        </authorList>
    </citation>
    <scope>NUCLEOTIDE SEQUENCE [LARGE SCALE GENOMIC DNA]</scope>
    <source>
        <strain evidence="3">cv. PBC81</strain>
    </source>
</reference>
<evidence type="ECO:0000313" key="2">
    <source>
        <dbReference type="EMBL" id="PHT59496.1"/>
    </source>
</evidence>
<dbReference type="EMBL" id="MLFT02000001">
    <property type="protein sequence ID" value="PHT59496.1"/>
    <property type="molecule type" value="Genomic_DNA"/>
</dbReference>
<comment type="caution">
    <text evidence="2">The sequence shown here is derived from an EMBL/GenBank/DDBJ whole genome shotgun (WGS) entry which is preliminary data.</text>
</comment>
<dbReference type="STRING" id="33114.A0A2G2XPS0"/>
<sequence length="221" mass="24140">MLFSLGSVGFGVGMVGRVIRRVGALAKISAFGFYIWCAAADPEDPGVFKSKKYLKKLDKKKQVQIKESKLGCETNSSIQDANATSIGENASAKSNKGTEPAADHNETEQEVTATRQRSRSFRLLALLPCALISNCAGRHTESSQHQYLNKASKAEYDVRWTVMGSTTAFTLSSSLSNCLDIGESKEEGGMKTAKLKDEKEVLDRQQLADIDAQKNLIENLQ</sequence>
<name>A0A2G2XPS0_CAPBA</name>
<gene>
    <name evidence="2" type="ORF">CQW23_01859</name>
</gene>
<accession>A0A2G2XPS0</accession>
<organism evidence="2 3">
    <name type="scientific">Capsicum baccatum</name>
    <name type="common">Peruvian pepper</name>
    <dbReference type="NCBI Taxonomy" id="33114"/>
    <lineage>
        <taxon>Eukaryota</taxon>
        <taxon>Viridiplantae</taxon>
        <taxon>Streptophyta</taxon>
        <taxon>Embryophyta</taxon>
        <taxon>Tracheophyta</taxon>
        <taxon>Spermatophyta</taxon>
        <taxon>Magnoliopsida</taxon>
        <taxon>eudicotyledons</taxon>
        <taxon>Gunneridae</taxon>
        <taxon>Pentapetalae</taxon>
        <taxon>asterids</taxon>
        <taxon>lamiids</taxon>
        <taxon>Solanales</taxon>
        <taxon>Solanaceae</taxon>
        <taxon>Solanoideae</taxon>
        <taxon>Capsiceae</taxon>
        <taxon>Capsicum</taxon>
    </lineage>
</organism>
<keyword evidence="3" id="KW-1185">Reference proteome</keyword>
<evidence type="ECO:0000256" key="1">
    <source>
        <dbReference type="SAM" id="MobiDB-lite"/>
    </source>
</evidence>
<dbReference type="Proteomes" id="UP000224567">
    <property type="component" value="Unassembled WGS sequence"/>
</dbReference>
<proteinExistence type="predicted"/>